<dbReference type="HAMAP" id="MF_00503">
    <property type="entry name" value="Ribosomal_bL9"/>
    <property type="match status" value="1"/>
</dbReference>
<dbReference type="Pfam" id="PF03948">
    <property type="entry name" value="Ribosomal_L9_C"/>
    <property type="match status" value="1"/>
</dbReference>
<evidence type="ECO:0000256" key="4">
    <source>
        <dbReference type="ARBA" id="ARBA00022980"/>
    </source>
</evidence>
<accession>A0ABN4NPP8</accession>
<dbReference type="EMBL" id="CP014342">
    <property type="protein sequence ID" value="AMX84965.1"/>
    <property type="molecule type" value="Genomic_DNA"/>
</dbReference>
<dbReference type="InterPro" id="IPR020594">
    <property type="entry name" value="Ribosomal_bL9_bac/chp"/>
</dbReference>
<gene>
    <name evidence="7" type="primary">rplI</name>
    <name evidence="10" type="ORF">GS3922_15870</name>
</gene>
<dbReference type="SUPFAM" id="SSF55653">
    <property type="entry name" value="Ribosomal protein L9 C-domain"/>
    <property type="match status" value="1"/>
</dbReference>
<evidence type="ECO:0000259" key="9">
    <source>
        <dbReference type="PROSITE" id="PS00651"/>
    </source>
</evidence>
<dbReference type="Gene3D" id="3.40.5.10">
    <property type="entry name" value="Ribosomal protein L9, N-terminal domain"/>
    <property type="match status" value="1"/>
</dbReference>
<evidence type="ECO:0000256" key="7">
    <source>
        <dbReference type="HAMAP-Rule" id="MF_00503"/>
    </source>
</evidence>
<evidence type="ECO:0000313" key="11">
    <source>
        <dbReference type="Proteomes" id="UP000076226"/>
    </source>
</evidence>
<dbReference type="PANTHER" id="PTHR21368">
    <property type="entry name" value="50S RIBOSOMAL PROTEIN L9"/>
    <property type="match status" value="1"/>
</dbReference>
<comment type="function">
    <text evidence="7">Binds to the 23S rRNA.</text>
</comment>
<dbReference type="SUPFAM" id="SSF55658">
    <property type="entry name" value="L9 N-domain-like"/>
    <property type="match status" value="1"/>
</dbReference>
<evidence type="ECO:0000313" key="10">
    <source>
        <dbReference type="EMBL" id="AMX84965.1"/>
    </source>
</evidence>
<dbReference type="PROSITE" id="PS00651">
    <property type="entry name" value="RIBOSOMAL_L9"/>
    <property type="match status" value="1"/>
</dbReference>
<evidence type="ECO:0000256" key="8">
    <source>
        <dbReference type="SAM" id="Coils"/>
    </source>
</evidence>
<keyword evidence="8" id="KW-0175">Coiled coil</keyword>
<keyword evidence="4 7" id="KW-0689">Ribosomal protein</keyword>
<dbReference type="GO" id="GO:0005840">
    <property type="term" value="C:ribosome"/>
    <property type="evidence" value="ECO:0007669"/>
    <property type="project" value="UniProtKB-KW"/>
</dbReference>
<dbReference type="InterPro" id="IPR020069">
    <property type="entry name" value="Ribosomal_bL9_C"/>
</dbReference>
<dbReference type="InterPro" id="IPR020070">
    <property type="entry name" value="Ribosomal_bL9_N"/>
</dbReference>
<evidence type="ECO:0000256" key="1">
    <source>
        <dbReference type="ARBA" id="ARBA00010605"/>
    </source>
</evidence>
<proteinExistence type="inferred from homology"/>
<dbReference type="InterPro" id="IPR036935">
    <property type="entry name" value="Ribosomal_bL9_N_sf"/>
</dbReference>
<dbReference type="NCBIfam" id="TIGR00158">
    <property type="entry name" value="L9"/>
    <property type="match status" value="1"/>
</dbReference>
<dbReference type="Pfam" id="PF01281">
    <property type="entry name" value="Ribosomal_L9_N"/>
    <property type="match status" value="1"/>
</dbReference>
<feature type="domain" description="Ribosomal protein L9" evidence="9">
    <location>
        <begin position="13"/>
        <end position="40"/>
    </location>
</feature>
<dbReference type="InterPro" id="IPR036791">
    <property type="entry name" value="Ribosomal_bL9_C_sf"/>
</dbReference>
<comment type="similarity">
    <text evidence="1 7">Belongs to the bacterial ribosomal protein bL9 family.</text>
</comment>
<keyword evidence="3 7" id="KW-0694">RNA-binding</keyword>
<organism evidence="10 11">
    <name type="scientific">Geobacillus subterraneus</name>
    <dbReference type="NCBI Taxonomy" id="129338"/>
    <lineage>
        <taxon>Bacteria</taxon>
        <taxon>Bacillati</taxon>
        <taxon>Bacillota</taxon>
        <taxon>Bacilli</taxon>
        <taxon>Bacillales</taxon>
        <taxon>Anoxybacillaceae</taxon>
        <taxon>Geobacillus</taxon>
    </lineage>
</organism>
<keyword evidence="5 7" id="KW-0687">Ribonucleoprotein</keyword>
<sequence length="149" mass="16283">MKVIFLKDVKGKGKKGEIKNVADGYANNFLFKQGLAIEATPANVKALEAQKQKEQRQAAEELANAKKLKEQLEKLTVEIAAKAGEGGRLFGSITSKQIAEALQAQHGLKLDKRKIELADAIRALGYTNVPVKLHPEVTATLKVHVTEQK</sequence>
<evidence type="ECO:0000256" key="5">
    <source>
        <dbReference type="ARBA" id="ARBA00023274"/>
    </source>
</evidence>
<name>A0ABN4NPP8_9BACL</name>
<dbReference type="InterPro" id="IPR000244">
    <property type="entry name" value="Ribosomal_bL9"/>
</dbReference>
<keyword evidence="11" id="KW-1185">Reference proteome</keyword>
<dbReference type="InterPro" id="IPR009027">
    <property type="entry name" value="Ribosomal_bL9/RNase_H1_N"/>
</dbReference>
<dbReference type="Proteomes" id="UP000076226">
    <property type="component" value="Chromosome"/>
</dbReference>
<dbReference type="RefSeq" id="WP_063167104.1">
    <property type="nucleotide sequence ID" value="NZ_CP014342.1"/>
</dbReference>
<feature type="coiled-coil region" evidence="8">
    <location>
        <begin position="44"/>
        <end position="85"/>
    </location>
</feature>
<evidence type="ECO:0000256" key="3">
    <source>
        <dbReference type="ARBA" id="ARBA00022884"/>
    </source>
</evidence>
<evidence type="ECO:0000256" key="6">
    <source>
        <dbReference type="ARBA" id="ARBA00035292"/>
    </source>
</evidence>
<dbReference type="Gene3D" id="3.10.430.100">
    <property type="entry name" value="Ribosomal protein L9, C-terminal domain"/>
    <property type="match status" value="1"/>
</dbReference>
<protein>
    <recommendedName>
        <fullName evidence="6 7">Large ribosomal subunit protein bL9</fullName>
    </recommendedName>
</protein>
<evidence type="ECO:0000256" key="2">
    <source>
        <dbReference type="ARBA" id="ARBA00022730"/>
    </source>
</evidence>
<keyword evidence="2 7" id="KW-0699">rRNA-binding</keyword>
<reference evidence="10 11" key="1">
    <citation type="submission" date="2016-02" db="EMBL/GenBank/DDBJ databases">
        <title>Complete genome sequence of Geobacillus subterraneus KCTC 3922T.</title>
        <authorList>
            <person name="Lee D.-W."/>
            <person name="Lee Y.-J."/>
            <person name="Lee S.-J."/>
            <person name="Park G.-S."/>
            <person name="Lee S.-J."/>
            <person name="Shin J.-H."/>
        </authorList>
    </citation>
    <scope>NUCLEOTIDE SEQUENCE [LARGE SCALE GENOMIC DNA]</scope>
    <source>
        <strain evidence="10 11">KCTC 3922</strain>
    </source>
</reference>